<evidence type="ECO:0000259" key="1">
    <source>
        <dbReference type="PROSITE" id="PS50227"/>
    </source>
</evidence>
<gene>
    <name evidence="2" type="primary">AVEN_180882_1</name>
    <name evidence="2" type="ORF">NPIL_254271</name>
</gene>
<proteinExistence type="predicted"/>
<protein>
    <recommendedName>
        <fullName evidence="1">G-protein coupled receptors family 2 profile 1 domain-containing protein</fullName>
    </recommendedName>
</protein>
<organism evidence="2 3">
    <name type="scientific">Nephila pilipes</name>
    <name type="common">Giant wood spider</name>
    <name type="synonym">Nephila maculata</name>
    <dbReference type="NCBI Taxonomy" id="299642"/>
    <lineage>
        <taxon>Eukaryota</taxon>
        <taxon>Metazoa</taxon>
        <taxon>Ecdysozoa</taxon>
        <taxon>Arthropoda</taxon>
        <taxon>Chelicerata</taxon>
        <taxon>Arachnida</taxon>
        <taxon>Araneae</taxon>
        <taxon>Araneomorphae</taxon>
        <taxon>Entelegynae</taxon>
        <taxon>Araneoidea</taxon>
        <taxon>Nephilidae</taxon>
        <taxon>Nephila</taxon>
    </lineage>
</organism>
<dbReference type="EMBL" id="BMAW01020282">
    <property type="protein sequence ID" value="GFT67238.1"/>
    <property type="molecule type" value="Genomic_DNA"/>
</dbReference>
<dbReference type="InterPro" id="IPR036445">
    <property type="entry name" value="GPCR_2_extracell_dom_sf"/>
</dbReference>
<dbReference type="AlphaFoldDB" id="A0A8X6PHR8"/>
<dbReference type="Pfam" id="PF02793">
    <property type="entry name" value="HRM"/>
    <property type="match status" value="1"/>
</dbReference>
<dbReference type="OrthoDB" id="5967113at2759"/>
<feature type="domain" description="G-protein coupled receptors family 2 profile 1" evidence="1">
    <location>
        <begin position="1"/>
        <end position="52"/>
    </location>
</feature>
<evidence type="ECO:0000313" key="3">
    <source>
        <dbReference type="Proteomes" id="UP000887013"/>
    </source>
</evidence>
<dbReference type="PROSITE" id="PS50227">
    <property type="entry name" value="G_PROTEIN_RECEP_F2_3"/>
    <property type="match status" value="1"/>
</dbReference>
<sequence>MSLVHLPCPAEKGIDITKFASRQCDKDGLWMGHPEKENINGWSNYSDCFTKEIKLLLDKLYTSSELDVQKNKQYLFKFQHPRTTDYPKYEEKNSKSIKGVELVGYHVFP</sequence>
<evidence type="ECO:0000313" key="2">
    <source>
        <dbReference type="EMBL" id="GFT67238.1"/>
    </source>
</evidence>
<dbReference type="GO" id="GO:0004930">
    <property type="term" value="F:G protein-coupled receptor activity"/>
    <property type="evidence" value="ECO:0007669"/>
    <property type="project" value="InterPro"/>
</dbReference>
<dbReference type="InterPro" id="IPR001879">
    <property type="entry name" value="GPCR_2_extracellular_dom"/>
</dbReference>
<dbReference type="Proteomes" id="UP000887013">
    <property type="component" value="Unassembled WGS sequence"/>
</dbReference>
<dbReference type="SUPFAM" id="SSF111418">
    <property type="entry name" value="Hormone receptor domain"/>
    <property type="match status" value="1"/>
</dbReference>
<dbReference type="Gene3D" id="4.10.1240.10">
    <property type="entry name" value="GPCR, family 2, extracellular hormone receptor domain"/>
    <property type="match status" value="1"/>
</dbReference>
<name>A0A8X6PHR8_NEPPI</name>
<comment type="caution">
    <text evidence="2">The sequence shown here is derived from an EMBL/GenBank/DDBJ whole genome shotgun (WGS) entry which is preliminary data.</text>
</comment>
<accession>A0A8X6PHR8</accession>
<dbReference type="GO" id="GO:0016020">
    <property type="term" value="C:membrane"/>
    <property type="evidence" value="ECO:0007669"/>
    <property type="project" value="InterPro"/>
</dbReference>
<keyword evidence="3" id="KW-1185">Reference proteome</keyword>
<reference evidence="2" key="1">
    <citation type="submission" date="2020-08" db="EMBL/GenBank/DDBJ databases">
        <title>Multicomponent nature underlies the extraordinary mechanical properties of spider dragline silk.</title>
        <authorList>
            <person name="Kono N."/>
            <person name="Nakamura H."/>
            <person name="Mori M."/>
            <person name="Yoshida Y."/>
            <person name="Ohtoshi R."/>
            <person name="Malay A.D."/>
            <person name="Moran D.A.P."/>
            <person name="Tomita M."/>
            <person name="Numata K."/>
            <person name="Arakawa K."/>
        </authorList>
    </citation>
    <scope>NUCLEOTIDE SEQUENCE</scope>
</reference>